<name>A0A0B6ZF20_9EUPU</name>
<gene>
    <name evidence="2" type="primary">ORF58282</name>
</gene>
<reference evidence="2" key="1">
    <citation type="submission" date="2014-12" db="EMBL/GenBank/DDBJ databases">
        <title>Insight into the proteome of Arion vulgaris.</title>
        <authorList>
            <person name="Aradska J."/>
            <person name="Bulat T."/>
            <person name="Smidak R."/>
            <person name="Sarate P."/>
            <person name="Gangsoo J."/>
            <person name="Sialana F."/>
            <person name="Bilban M."/>
            <person name="Lubec G."/>
        </authorList>
    </citation>
    <scope>NUCLEOTIDE SEQUENCE</scope>
    <source>
        <tissue evidence="2">Skin</tissue>
    </source>
</reference>
<dbReference type="AlphaFoldDB" id="A0A0B6ZF20"/>
<dbReference type="EMBL" id="HACG01019470">
    <property type="protein sequence ID" value="CEK66335.1"/>
    <property type="molecule type" value="Transcribed_RNA"/>
</dbReference>
<organism evidence="2">
    <name type="scientific">Arion vulgaris</name>
    <dbReference type="NCBI Taxonomy" id="1028688"/>
    <lineage>
        <taxon>Eukaryota</taxon>
        <taxon>Metazoa</taxon>
        <taxon>Spiralia</taxon>
        <taxon>Lophotrochozoa</taxon>
        <taxon>Mollusca</taxon>
        <taxon>Gastropoda</taxon>
        <taxon>Heterobranchia</taxon>
        <taxon>Euthyneura</taxon>
        <taxon>Panpulmonata</taxon>
        <taxon>Eupulmonata</taxon>
        <taxon>Stylommatophora</taxon>
        <taxon>Helicina</taxon>
        <taxon>Arionoidea</taxon>
        <taxon>Arionidae</taxon>
        <taxon>Arion</taxon>
    </lineage>
</organism>
<proteinExistence type="predicted"/>
<dbReference type="Pfam" id="PF07258">
    <property type="entry name" value="COMM_domain"/>
    <property type="match status" value="1"/>
</dbReference>
<protein>
    <recommendedName>
        <fullName evidence="1">COMM domain-containing protein</fullName>
    </recommendedName>
</protein>
<evidence type="ECO:0000313" key="2">
    <source>
        <dbReference type="EMBL" id="CEK66335.1"/>
    </source>
</evidence>
<evidence type="ECO:0000259" key="1">
    <source>
        <dbReference type="PROSITE" id="PS51269"/>
    </source>
</evidence>
<dbReference type="InterPro" id="IPR017920">
    <property type="entry name" value="COMM"/>
</dbReference>
<dbReference type="PROSITE" id="PS51269">
    <property type="entry name" value="COMM"/>
    <property type="match status" value="1"/>
</dbReference>
<accession>A0A0B6ZF20</accession>
<sequence length="81" mass="9086">MPGTDHVAQIVDIDIKWKISMAVSSNDVRNVNEPIITMMLVTTDESGNKVNRSMEMTLAKFRELLGTLQQVHAQMEIAKLT</sequence>
<feature type="domain" description="COMM" evidence="1">
    <location>
        <begin position="11"/>
        <end position="79"/>
    </location>
</feature>